<evidence type="ECO:0000256" key="9">
    <source>
        <dbReference type="ARBA" id="ARBA00023136"/>
    </source>
</evidence>
<keyword evidence="3" id="KW-0813">Transport</keyword>
<feature type="domain" description="K+ potassium transporter C-terminal" evidence="12">
    <location>
        <begin position="527"/>
        <end position="779"/>
    </location>
</feature>
<evidence type="ECO:0000256" key="10">
    <source>
        <dbReference type="RuleBase" id="RU321113"/>
    </source>
</evidence>
<keyword evidence="8 10" id="KW-0406">Ion transport</keyword>
<evidence type="ECO:0000256" key="4">
    <source>
        <dbReference type="ARBA" id="ARBA00022538"/>
    </source>
</evidence>
<feature type="transmembrane region" description="Helical" evidence="10">
    <location>
        <begin position="513"/>
        <end position="533"/>
    </location>
</feature>
<accession>A0A804J220</accession>
<feature type="transmembrane region" description="Helical" evidence="10">
    <location>
        <begin position="217"/>
        <end position="238"/>
    </location>
</feature>
<evidence type="ECO:0000256" key="7">
    <source>
        <dbReference type="ARBA" id="ARBA00022989"/>
    </source>
</evidence>
<proteinExistence type="inferred from homology"/>
<name>A0A804J220_MUSAM</name>
<dbReference type="Proteomes" id="UP000012960">
    <property type="component" value="Unplaced"/>
</dbReference>
<keyword evidence="5 10" id="KW-0812">Transmembrane</keyword>
<feature type="transmembrane region" description="Helical" evidence="10">
    <location>
        <begin position="64"/>
        <end position="84"/>
    </location>
</feature>
<feature type="transmembrane region" description="Helical" evidence="10">
    <location>
        <begin position="298"/>
        <end position="318"/>
    </location>
</feature>
<feature type="transmembrane region" description="Helical" evidence="10">
    <location>
        <begin position="268"/>
        <end position="286"/>
    </location>
</feature>
<sequence>MDRERGPTSDDQRVHWKNYYKNLLLLAYQSFGVVYGDLSTSPLYVYKSSFSGKMYKYQNEQTVFGLFSLIFWTLTLIPLLKYVVIVLSADDNGEGGTFALYSLLCRHAKLSLLPNQQAADEELSTYYRNGPRSVITSPLKRFLERHKKLRTCLLLIVLFGACMVIGDGVLTPAISVLSSISGLQVRAKELHDGEVVLVACLVLVGLFSLQHRGTQRVAFMFAPIVIIWLLCIGVIGLYNTIHWNPKIYHALSPLYVIKFFQQTGKDGWISLGGVLLSITGTEAMFADLGHFTQASIRVAFVGVIYPCLVLQYMGQAAFLSKNFNNISTSFYASIPQPFFWPVFVVSTLAAIVASQAVISATFSIVKQCLALGCFPRVKVVHTSRWIYGRIYIPEINWILMVLCLAVTIGFRDTTLIGNAYGIACMTVMFVTTWLIALVMVLVWQKNIIFSLLLLLFFGSIEAVYLSSSLMKVPQGGWAPLVLSFVFMVVMYVWHYGTRRKYLFDLQNKVSMKWILTLGPSLGIVRVPGIGLIYTELVTGVPAIFSHFITNLPAFHQVLVFVCVKSVPVPFVPPDERYLIGRIGPRAYRMYRCIVRYGYKDVQKDENFENLLALSIAKFIQMEAEEASSGSYDTSPEGRMAVIRTSDTTGTTLVMRDADQLAGESTMIRSSKSETLQSLQSLYEQESPSVSRRRRVRFELPETEYIDPQVKEELLALVEAKQAGVAYILGHSYIKARKTSSFMKKFIINVAYSFLRKNCRGPAVALSIPHISLIEVGMIYYV</sequence>
<dbReference type="InterPro" id="IPR003855">
    <property type="entry name" value="K+_transporter"/>
</dbReference>
<reference evidence="13" key="1">
    <citation type="submission" date="2021-05" db="UniProtKB">
        <authorList>
            <consortium name="EnsemblPlants"/>
        </authorList>
    </citation>
    <scope>IDENTIFICATION</scope>
    <source>
        <strain evidence="13">subsp. malaccensis</strain>
    </source>
</reference>
<evidence type="ECO:0000313" key="13">
    <source>
        <dbReference type="EnsemblPlants" id="Ma05_p07770.1"/>
    </source>
</evidence>
<feature type="transmembrane region" description="Helical" evidence="10">
    <location>
        <begin position="449"/>
        <end position="470"/>
    </location>
</feature>
<evidence type="ECO:0000259" key="11">
    <source>
        <dbReference type="Pfam" id="PF02705"/>
    </source>
</evidence>
<protein>
    <recommendedName>
        <fullName evidence="10">Potassium transporter</fullName>
    </recommendedName>
</protein>
<comment type="caution">
    <text evidence="10">Lacks conserved residue(s) required for the propagation of feature annotation.</text>
</comment>
<comment type="similarity">
    <text evidence="2 10">Belongs to the HAK/KUP transporter (TC 2.A.72.3) family.</text>
</comment>
<keyword evidence="6 10" id="KW-0630">Potassium</keyword>
<keyword evidence="14" id="KW-1185">Reference proteome</keyword>
<feature type="transmembrane region" description="Helical" evidence="10">
    <location>
        <begin position="23"/>
        <end position="44"/>
    </location>
</feature>
<organism evidence="13 14">
    <name type="scientific">Musa acuminata subsp. malaccensis</name>
    <name type="common">Wild banana</name>
    <name type="synonym">Musa malaccensis</name>
    <dbReference type="NCBI Taxonomy" id="214687"/>
    <lineage>
        <taxon>Eukaryota</taxon>
        <taxon>Viridiplantae</taxon>
        <taxon>Streptophyta</taxon>
        <taxon>Embryophyta</taxon>
        <taxon>Tracheophyta</taxon>
        <taxon>Spermatophyta</taxon>
        <taxon>Magnoliopsida</taxon>
        <taxon>Liliopsida</taxon>
        <taxon>Zingiberales</taxon>
        <taxon>Musaceae</taxon>
        <taxon>Musa</taxon>
    </lineage>
</organism>
<dbReference type="Pfam" id="PF02705">
    <property type="entry name" value="K_trans"/>
    <property type="match status" value="1"/>
</dbReference>
<dbReference type="PANTHER" id="PTHR30540:SF83">
    <property type="entry name" value="K+ POTASSIUM TRANSPORTER"/>
    <property type="match status" value="1"/>
</dbReference>
<evidence type="ECO:0000256" key="8">
    <source>
        <dbReference type="ARBA" id="ARBA00023065"/>
    </source>
</evidence>
<dbReference type="AlphaFoldDB" id="A0A804J220"/>
<keyword evidence="4 10" id="KW-0633">Potassium transport</keyword>
<evidence type="ECO:0000256" key="5">
    <source>
        <dbReference type="ARBA" id="ARBA00022692"/>
    </source>
</evidence>
<evidence type="ECO:0000256" key="1">
    <source>
        <dbReference type="ARBA" id="ARBA00004141"/>
    </source>
</evidence>
<evidence type="ECO:0000313" key="14">
    <source>
        <dbReference type="Proteomes" id="UP000012960"/>
    </source>
</evidence>
<feature type="transmembrane region" description="Helical" evidence="10">
    <location>
        <begin position="420"/>
        <end position="442"/>
    </location>
</feature>
<dbReference type="EnsemblPlants" id="Ma05_t07770.1">
    <property type="protein sequence ID" value="Ma05_p07770.1"/>
    <property type="gene ID" value="Ma05_g07770"/>
</dbReference>
<dbReference type="OrthoDB" id="504708at2759"/>
<feature type="transmembrane region" description="Helical" evidence="10">
    <location>
        <begin position="194"/>
        <end position="210"/>
    </location>
</feature>
<feature type="transmembrane region" description="Helical" evidence="10">
    <location>
        <begin position="476"/>
        <end position="493"/>
    </location>
</feature>
<feature type="transmembrane region" description="Helical" evidence="10">
    <location>
        <begin position="386"/>
        <end position="408"/>
    </location>
</feature>
<dbReference type="NCBIfam" id="TIGR00794">
    <property type="entry name" value="kup"/>
    <property type="match status" value="1"/>
</dbReference>
<feature type="transmembrane region" description="Helical" evidence="10">
    <location>
        <begin position="151"/>
        <end position="174"/>
    </location>
</feature>
<evidence type="ECO:0000256" key="2">
    <source>
        <dbReference type="ARBA" id="ARBA00008440"/>
    </source>
</evidence>
<comment type="subcellular location">
    <subcellularLocation>
        <location evidence="1 10">Membrane</location>
        <topology evidence="1 10">Multi-pass membrane protein</topology>
    </subcellularLocation>
</comment>
<evidence type="ECO:0000256" key="3">
    <source>
        <dbReference type="ARBA" id="ARBA00022448"/>
    </source>
</evidence>
<comment type="function">
    <text evidence="10">Potassium transporter.</text>
</comment>
<keyword evidence="9 10" id="KW-0472">Membrane</keyword>
<dbReference type="GO" id="GO:0016020">
    <property type="term" value="C:membrane"/>
    <property type="evidence" value="ECO:0007669"/>
    <property type="project" value="UniProtKB-SubCell"/>
</dbReference>
<feature type="domain" description="K+ potassium transporter integral membrane" evidence="11">
    <location>
        <begin position="26"/>
        <end position="515"/>
    </location>
</feature>
<dbReference type="GeneID" id="103984227"/>
<dbReference type="PANTHER" id="PTHR30540">
    <property type="entry name" value="OSMOTIC STRESS POTASSIUM TRANSPORTER"/>
    <property type="match status" value="1"/>
</dbReference>
<dbReference type="Gramene" id="Ma05_t07770.1">
    <property type="protein sequence ID" value="Ma05_p07770.1"/>
    <property type="gene ID" value="Ma05_g07770"/>
</dbReference>
<feature type="transmembrane region" description="Helical" evidence="10">
    <location>
        <begin position="338"/>
        <end position="365"/>
    </location>
</feature>
<dbReference type="InterPro" id="IPR053952">
    <property type="entry name" value="K_trans_C"/>
</dbReference>
<evidence type="ECO:0000259" key="12">
    <source>
        <dbReference type="Pfam" id="PF22776"/>
    </source>
</evidence>
<evidence type="ECO:0000256" key="6">
    <source>
        <dbReference type="ARBA" id="ARBA00022958"/>
    </source>
</evidence>
<dbReference type="GO" id="GO:0015079">
    <property type="term" value="F:potassium ion transmembrane transporter activity"/>
    <property type="evidence" value="ECO:0007669"/>
    <property type="project" value="UniProtKB-UniRule"/>
</dbReference>
<dbReference type="Pfam" id="PF22776">
    <property type="entry name" value="K_trans_C"/>
    <property type="match status" value="1"/>
</dbReference>
<keyword evidence="7 10" id="KW-1133">Transmembrane helix</keyword>
<dbReference type="InterPro" id="IPR053951">
    <property type="entry name" value="K_trans_N"/>
</dbReference>